<organism evidence="8 9">
    <name type="scientific">Caldithrix abyssi DSM 13497</name>
    <dbReference type="NCBI Taxonomy" id="880073"/>
    <lineage>
        <taxon>Bacteria</taxon>
        <taxon>Pseudomonadati</taxon>
        <taxon>Calditrichota</taxon>
        <taxon>Calditrichia</taxon>
        <taxon>Calditrichales</taxon>
        <taxon>Calditrichaceae</taxon>
        <taxon>Caldithrix</taxon>
    </lineage>
</organism>
<accession>H1XU44</accession>
<evidence type="ECO:0000256" key="2">
    <source>
        <dbReference type="ARBA" id="ARBA00022628"/>
    </source>
</evidence>
<dbReference type="NCBIfam" id="TIGR00640">
    <property type="entry name" value="acid_CoA_mut_C"/>
    <property type="match status" value="1"/>
</dbReference>
<dbReference type="AlphaFoldDB" id="H1XU44"/>
<dbReference type="PaxDb" id="880073-Calab_0850"/>
<dbReference type="RefSeq" id="WP_006927484.1">
    <property type="nucleotide sequence ID" value="NZ_CM001402.1"/>
</dbReference>
<dbReference type="InParanoid" id="H1XU44"/>
<evidence type="ECO:0000313" key="9">
    <source>
        <dbReference type="Proteomes" id="UP000004671"/>
    </source>
</evidence>
<dbReference type="GO" id="GO:0031419">
    <property type="term" value="F:cobalamin binding"/>
    <property type="evidence" value="ECO:0007669"/>
    <property type="project" value="UniProtKB-KW"/>
</dbReference>
<dbReference type="OrthoDB" id="9788468at2"/>
<dbReference type="Proteomes" id="UP000183868">
    <property type="component" value="Chromosome"/>
</dbReference>
<dbReference type="InterPro" id="IPR006159">
    <property type="entry name" value="Acid_CoA_mut_C"/>
</dbReference>
<dbReference type="InterPro" id="IPR006158">
    <property type="entry name" value="Cobalamin-bd"/>
</dbReference>
<dbReference type="PANTHER" id="PTHR48101">
    <property type="entry name" value="METHYLMALONYL-COA MUTASE, MITOCHONDRIAL-RELATED"/>
    <property type="match status" value="1"/>
</dbReference>
<comment type="cofactor">
    <cofactor evidence="1">
        <name>adenosylcob(III)alamin</name>
        <dbReference type="ChEBI" id="CHEBI:18408"/>
    </cofactor>
</comment>
<evidence type="ECO:0000256" key="1">
    <source>
        <dbReference type="ARBA" id="ARBA00001922"/>
    </source>
</evidence>
<evidence type="ECO:0000313" key="7">
    <source>
        <dbReference type="EMBL" id="APF16859.1"/>
    </source>
</evidence>
<dbReference type="GO" id="GO:0046872">
    <property type="term" value="F:metal ion binding"/>
    <property type="evidence" value="ECO:0007669"/>
    <property type="project" value="UniProtKB-KW"/>
</dbReference>
<dbReference type="InterPro" id="IPR036724">
    <property type="entry name" value="Cobalamin-bd_sf"/>
</dbReference>
<dbReference type="PANTHER" id="PTHR48101:SF1">
    <property type="entry name" value="METHYLMALONYL-COA MUTASE, LARGE SUBUNIT"/>
    <property type="match status" value="1"/>
</dbReference>
<gene>
    <name evidence="7" type="ORF">Cabys_108</name>
    <name evidence="8" type="ORF">Calab_0850</name>
</gene>
<evidence type="ECO:0000256" key="4">
    <source>
        <dbReference type="ARBA" id="ARBA00023235"/>
    </source>
</evidence>
<dbReference type="Pfam" id="PF02310">
    <property type="entry name" value="B12-binding"/>
    <property type="match status" value="1"/>
</dbReference>
<evidence type="ECO:0000259" key="6">
    <source>
        <dbReference type="PROSITE" id="PS51332"/>
    </source>
</evidence>
<dbReference type="Gene3D" id="3.40.50.280">
    <property type="entry name" value="Cobalamin-binding domain"/>
    <property type="match status" value="1"/>
</dbReference>
<keyword evidence="9" id="KW-1185">Reference proteome</keyword>
<feature type="domain" description="B12-binding" evidence="6">
    <location>
        <begin position="4"/>
        <end position="132"/>
    </location>
</feature>
<dbReference type="PROSITE" id="PS51332">
    <property type="entry name" value="B12_BINDING"/>
    <property type="match status" value="1"/>
</dbReference>
<dbReference type="KEGG" id="caby:Cabys_108"/>
<proteinExistence type="predicted"/>
<reference evidence="8 9" key="1">
    <citation type="submission" date="2011-09" db="EMBL/GenBank/DDBJ databases">
        <title>The permanent draft genome of Caldithrix abyssi DSM 13497.</title>
        <authorList>
            <consortium name="US DOE Joint Genome Institute (JGI-PGF)"/>
            <person name="Lucas S."/>
            <person name="Han J."/>
            <person name="Lapidus A."/>
            <person name="Bruce D."/>
            <person name="Goodwin L."/>
            <person name="Pitluck S."/>
            <person name="Peters L."/>
            <person name="Kyrpides N."/>
            <person name="Mavromatis K."/>
            <person name="Ivanova N."/>
            <person name="Mikhailova N."/>
            <person name="Chertkov O."/>
            <person name="Detter J.C."/>
            <person name="Tapia R."/>
            <person name="Han C."/>
            <person name="Land M."/>
            <person name="Hauser L."/>
            <person name="Markowitz V."/>
            <person name="Cheng J.-F."/>
            <person name="Hugenholtz P."/>
            <person name="Woyke T."/>
            <person name="Wu D."/>
            <person name="Spring S."/>
            <person name="Brambilla E."/>
            <person name="Klenk H.-P."/>
            <person name="Eisen J.A."/>
        </authorList>
    </citation>
    <scope>NUCLEOTIDE SEQUENCE [LARGE SCALE GENOMIC DNA]</scope>
    <source>
        <strain evidence="8 9">DSM 13497</strain>
    </source>
</reference>
<keyword evidence="5" id="KW-0170">Cobalt</keyword>
<name>H1XU44_CALAY</name>
<dbReference type="EMBL" id="CM001402">
    <property type="protein sequence ID" value="EHO40487.1"/>
    <property type="molecule type" value="Genomic_DNA"/>
</dbReference>
<evidence type="ECO:0000256" key="3">
    <source>
        <dbReference type="ARBA" id="ARBA00022723"/>
    </source>
</evidence>
<protein>
    <submittedName>
        <fullName evidence="8">Methylmalonyl-CoA mutase domain-containing protein</fullName>
    </submittedName>
    <submittedName>
        <fullName evidence="7">Methylmalonyl-CoA mutase, C-terminal domain</fullName>
    </submittedName>
</protein>
<evidence type="ECO:0000256" key="5">
    <source>
        <dbReference type="ARBA" id="ARBA00023285"/>
    </source>
</evidence>
<evidence type="ECO:0000313" key="8">
    <source>
        <dbReference type="EMBL" id="EHO40487.1"/>
    </source>
</evidence>
<dbReference type="STRING" id="880073.Cabys_108"/>
<dbReference type="eggNOG" id="COG2185">
    <property type="taxonomic scope" value="Bacteria"/>
</dbReference>
<keyword evidence="4" id="KW-0413">Isomerase</keyword>
<keyword evidence="2" id="KW-0846">Cobalamin</keyword>
<dbReference type="CDD" id="cd02071">
    <property type="entry name" value="MM_CoA_mut_B12_BD"/>
    <property type="match status" value="1"/>
</dbReference>
<keyword evidence="3" id="KW-0479">Metal-binding</keyword>
<dbReference type="SUPFAM" id="SSF52242">
    <property type="entry name" value="Cobalamin (vitamin B12)-binding domain"/>
    <property type="match status" value="1"/>
</dbReference>
<dbReference type="HOGENOM" id="CLU_128233_0_0_0"/>
<sequence>MSKKIRILIAKPGLDGHDRGAKYVARALKDAGYEVIYTGIRQSPEAIARTAVQEDVDFVGLSLLSGAHNELFPEVVRLLREEGADDVIVFGGGVIPEEDIPFLKEQGVEAVFTPGTPIQKVIDFIESKKEKVLT</sequence>
<dbReference type="GO" id="GO:0016853">
    <property type="term" value="F:isomerase activity"/>
    <property type="evidence" value="ECO:0007669"/>
    <property type="project" value="UniProtKB-KW"/>
</dbReference>
<reference evidence="7 10" key="2">
    <citation type="submission" date="2016-11" db="EMBL/GenBank/DDBJ databases">
        <title>Genomic analysis of Caldithrix abyssi and proposal of a novel bacterial phylum Caldithrichaeota.</title>
        <authorList>
            <person name="Kublanov I."/>
            <person name="Sigalova O."/>
            <person name="Gavrilov S."/>
            <person name="Lebedinsky A."/>
            <person name="Ivanova N."/>
            <person name="Daum C."/>
            <person name="Reddy T."/>
            <person name="Klenk H.P."/>
            <person name="Goker M."/>
            <person name="Reva O."/>
            <person name="Miroshnichenko M."/>
            <person name="Kyprides N."/>
            <person name="Woyke T."/>
            <person name="Gelfand M."/>
        </authorList>
    </citation>
    <scope>NUCLEOTIDE SEQUENCE [LARGE SCALE GENOMIC DNA]</scope>
    <source>
        <strain evidence="7 10">LF13</strain>
    </source>
</reference>
<dbReference type="Proteomes" id="UP000004671">
    <property type="component" value="Chromosome"/>
</dbReference>
<evidence type="ECO:0000313" key="10">
    <source>
        <dbReference type="Proteomes" id="UP000183868"/>
    </source>
</evidence>
<dbReference type="EMBL" id="CP018099">
    <property type="protein sequence ID" value="APF16859.1"/>
    <property type="molecule type" value="Genomic_DNA"/>
</dbReference>